<dbReference type="RefSeq" id="WP_100348764.1">
    <property type="nucleotide sequence ID" value="NZ_PGTZ01000006.1"/>
</dbReference>
<dbReference type="AlphaFoldDB" id="A0A2M8WV58"/>
<evidence type="ECO:0000313" key="2">
    <source>
        <dbReference type="Proteomes" id="UP000231586"/>
    </source>
</evidence>
<evidence type="ECO:0008006" key="3">
    <source>
        <dbReference type="Google" id="ProtNLM"/>
    </source>
</evidence>
<keyword evidence="2" id="KW-1185">Reference proteome</keyword>
<dbReference type="EMBL" id="PGTZ01000006">
    <property type="protein sequence ID" value="PJI94808.1"/>
    <property type="molecule type" value="Genomic_DNA"/>
</dbReference>
<reference evidence="1 2" key="1">
    <citation type="submission" date="2017-11" db="EMBL/GenBank/DDBJ databases">
        <title>Genomic Encyclopedia of Archaeal and Bacterial Type Strains, Phase II (KMG-II): From Individual Species to Whole Genera.</title>
        <authorList>
            <person name="Goeker M."/>
        </authorList>
    </citation>
    <scope>NUCLEOTIDE SEQUENCE [LARGE SCALE GENOMIC DNA]</scope>
    <source>
        <strain evidence="1 2">DSM 22413</strain>
    </source>
</reference>
<name>A0A2M8WV58_9MICO</name>
<dbReference type="OrthoDB" id="3432121at2"/>
<accession>A0A2M8WV58</accession>
<proteinExistence type="predicted"/>
<gene>
    <name evidence="1" type="ORF">CLV34_0656</name>
</gene>
<protein>
    <recommendedName>
        <fullName evidence="3">DUF4126 domain-containing protein</fullName>
    </recommendedName>
</protein>
<dbReference type="Proteomes" id="UP000231586">
    <property type="component" value="Unassembled WGS sequence"/>
</dbReference>
<sequence>MLSPWTRALAVGAAAGSRASLGFTAPLRLTGRPALAAVHALGVVGELVGDKLPMAPSRLDRGGPVVRAVAGAVGGATVAVAARRADDALGAGHVAFAAALGAAASLAGTYGGATWRRFVAERGLPDWPAALAEDAVALGLARVGLREVG</sequence>
<organism evidence="1 2">
    <name type="scientific">Luteimicrobium subarcticum</name>
    <dbReference type="NCBI Taxonomy" id="620910"/>
    <lineage>
        <taxon>Bacteria</taxon>
        <taxon>Bacillati</taxon>
        <taxon>Actinomycetota</taxon>
        <taxon>Actinomycetes</taxon>
        <taxon>Micrococcales</taxon>
        <taxon>Luteimicrobium</taxon>
    </lineage>
</organism>
<comment type="caution">
    <text evidence="1">The sequence shown here is derived from an EMBL/GenBank/DDBJ whole genome shotgun (WGS) entry which is preliminary data.</text>
</comment>
<evidence type="ECO:0000313" key="1">
    <source>
        <dbReference type="EMBL" id="PJI94808.1"/>
    </source>
</evidence>